<organism evidence="3 4">
    <name type="scientific">Coccidioides immitis RMSCC 2394</name>
    <dbReference type="NCBI Taxonomy" id="404692"/>
    <lineage>
        <taxon>Eukaryota</taxon>
        <taxon>Fungi</taxon>
        <taxon>Dikarya</taxon>
        <taxon>Ascomycota</taxon>
        <taxon>Pezizomycotina</taxon>
        <taxon>Eurotiomycetes</taxon>
        <taxon>Eurotiomycetidae</taxon>
        <taxon>Onygenales</taxon>
        <taxon>Onygenaceae</taxon>
        <taxon>Coccidioides</taxon>
    </lineage>
</organism>
<proteinExistence type="predicted"/>
<dbReference type="AlphaFoldDB" id="A0A0J6YGH1"/>
<reference evidence="4" key="1">
    <citation type="journal article" date="2010" name="Genome Res.">
        <title>Population genomic sequencing of Coccidioides fungi reveals recent hybridization and transposon control.</title>
        <authorList>
            <person name="Neafsey D.E."/>
            <person name="Barker B.M."/>
            <person name="Sharpton T.J."/>
            <person name="Stajich J.E."/>
            <person name="Park D.J."/>
            <person name="Whiston E."/>
            <person name="Hung C.-Y."/>
            <person name="McMahan C."/>
            <person name="White J."/>
            <person name="Sykes S."/>
            <person name="Heiman D."/>
            <person name="Young S."/>
            <person name="Zeng Q."/>
            <person name="Abouelleil A."/>
            <person name="Aftuck L."/>
            <person name="Bessette D."/>
            <person name="Brown A."/>
            <person name="FitzGerald M."/>
            <person name="Lui A."/>
            <person name="Macdonald J.P."/>
            <person name="Priest M."/>
            <person name="Orbach M.J."/>
            <person name="Galgiani J.N."/>
            <person name="Kirkland T.N."/>
            <person name="Cole G.T."/>
            <person name="Birren B.W."/>
            <person name="Henn M.R."/>
            <person name="Taylor J.W."/>
            <person name="Rounsley S.D."/>
        </authorList>
    </citation>
    <scope>NUCLEOTIDE SEQUENCE [LARGE SCALE GENOMIC DNA]</scope>
    <source>
        <strain evidence="4">RMSCC 2394</strain>
    </source>
</reference>
<protein>
    <submittedName>
        <fullName evidence="3">Vacuolar protein-sorting-associated protein 46</fullName>
    </submittedName>
</protein>
<dbReference type="PANTHER" id="PTHR10476">
    <property type="entry name" value="CHARGED MULTIVESICULAR BODY PROTEIN"/>
    <property type="match status" value="1"/>
</dbReference>
<sequence>MTHWAESGAFLNFTTRCASISKSFFSSTLLYCEIVVKPHVHFHPDTEFIRISSLSAKLKMGPRDPLLEAMAEVKVNANQLRKQATKAESMSRAQEDKATKAMKKGQFQISRIHAGSAIREKRRSVTLLSKAAEADVIYSDLAAAKSTRDSTRSLMKASKALDSASRSINLERTLAIANAFVSRSEDFKLAGSALEGVSRDVQMAEYGAEGAEDEVDKLMERLADNAGVDLRQNLEENAAPSDEIGVKAGKQKEPDFEDGLAGRLRALRS</sequence>
<evidence type="ECO:0000256" key="2">
    <source>
        <dbReference type="SAM" id="MobiDB-lite"/>
    </source>
</evidence>
<keyword evidence="1" id="KW-0175">Coiled coil</keyword>
<dbReference type="GO" id="GO:0007034">
    <property type="term" value="P:vacuolar transport"/>
    <property type="evidence" value="ECO:0007669"/>
    <property type="project" value="InterPro"/>
</dbReference>
<dbReference type="Gene3D" id="6.10.140.1230">
    <property type="match status" value="1"/>
</dbReference>
<evidence type="ECO:0000256" key="1">
    <source>
        <dbReference type="SAM" id="Coils"/>
    </source>
</evidence>
<feature type="coiled-coil region" evidence="1">
    <location>
        <begin position="70"/>
        <end position="97"/>
    </location>
</feature>
<accession>A0A0J6YGH1</accession>
<dbReference type="EMBL" id="DS028096">
    <property type="protein sequence ID" value="KMP06715.1"/>
    <property type="molecule type" value="Genomic_DNA"/>
</dbReference>
<dbReference type="STRING" id="404692.A0A0J6YGH1"/>
<feature type="region of interest" description="Disordered" evidence="2">
    <location>
        <begin position="236"/>
        <end position="261"/>
    </location>
</feature>
<dbReference type="InterPro" id="IPR005024">
    <property type="entry name" value="Snf7_fam"/>
</dbReference>
<dbReference type="Proteomes" id="UP000054565">
    <property type="component" value="Unassembled WGS sequence"/>
</dbReference>
<dbReference type="OrthoDB" id="10266568at2759"/>
<gene>
    <name evidence="3" type="ORF">CIRG_06396</name>
</gene>
<evidence type="ECO:0000313" key="3">
    <source>
        <dbReference type="EMBL" id="KMP06715.1"/>
    </source>
</evidence>
<evidence type="ECO:0000313" key="4">
    <source>
        <dbReference type="Proteomes" id="UP000054565"/>
    </source>
</evidence>
<name>A0A0J6YGH1_COCIT</name>